<dbReference type="EMBL" id="PEDP01010755">
    <property type="protein sequence ID" value="POS81606.1"/>
    <property type="molecule type" value="Genomic_DNA"/>
</dbReference>
<gene>
    <name evidence="2" type="ORF">EPUL_006409</name>
</gene>
<protein>
    <submittedName>
        <fullName evidence="2">Uncharacterized protein</fullName>
    </submittedName>
</protein>
<sequence length="48" mass="5171">MKGVIDKALGAPQISDRDIQPTSDIQMDDPFIISAEIPSTSSAIKNVR</sequence>
<dbReference type="STRING" id="225359.A0A2S4PHU1"/>
<keyword evidence="3" id="KW-1185">Reference proteome</keyword>
<evidence type="ECO:0000256" key="1">
    <source>
        <dbReference type="SAM" id="MobiDB-lite"/>
    </source>
</evidence>
<comment type="caution">
    <text evidence="2">The sequence shown here is derived from an EMBL/GenBank/DDBJ whole genome shotgun (WGS) entry which is preliminary data.</text>
</comment>
<reference evidence="2 3" key="1">
    <citation type="submission" date="2017-10" db="EMBL/GenBank/DDBJ databases">
        <title>Development of genomic resources for the powdery mildew, Erysiphe pulchra.</title>
        <authorList>
            <person name="Wadl P.A."/>
            <person name="Mack B.M."/>
            <person name="Moore G."/>
            <person name="Beltz S.B."/>
        </authorList>
    </citation>
    <scope>NUCLEOTIDE SEQUENCE [LARGE SCALE GENOMIC DNA]</scope>
    <source>
        <strain evidence="2">Cflorida</strain>
    </source>
</reference>
<name>A0A2S4PHU1_9PEZI</name>
<feature type="non-terminal residue" evidence="2">
    <location>
        <position position="48"/>
    </location>
</feature>
<feature type="region of interest" description="Disordered" evidence="1">
    <location>
        <begin position="1"/>
        <end position="24"/>
    </location>
</feature>
<dbReference type="AlphaFoldDB" id="A0A2S4PHU1"/>
<proteinExistence type="predicted"/>
<organism evidence="2 3">
    <name type="scientific">Erysiphe pulchra</name>
    <dbReference type="NCBI Taxonomy" id="225359"/>
    <lineage>
        <taxon>Eukaryota</taxon>
        <taxon>Fungi</taxon>
        <taxon>Dikarya</taxon>
        <taxon>Ascomycota</taxon>
        <taxon>Pezizomycotina</taxon>
        <taxon>Leotiomycetes</taxon>
        <taxon>Erysiphales</taxon>
        <taxon>Erysiphaceae</taxon>
        <taxon>Erysiphe</taxon>
    </lineage>
</organism>
<evidence type="ECO:0000313" key="2">
    <source>
        <dbReference type="EMBL" id="POS81606.1"/>
    </source>
</evidence>
<evidence type="ECO:0000313" key="3">
    <source>
        <dbReference type="Proteomes" id="UP000237438"/>
    </source>
</evidence>
<accession>A0A2S4PHU1</accession>
<dbReference type="Proteomes" id="UP000237438">
    <property type="component" value="Unassembled WGS sequence"/>
</dbReference>